<reference evidence="1" key="1">
    <citation type="journal article" date="2014" name="Front. Microbiol.">
        <title>High frequency of phylogenetically diverse reductive dehalogenase-homologous genes in deep subseafloor sedimentary metagenomes.</title>
        <authorList>
            <person name="Kawai M."/>
            <person name="Futagami T."/>
            <person name="Toyoda A."/>
            <person name="Takaki Y."/>
            <person name="Nishi S."/>
            <person name="Hori S."/>
            <person name="Arai W."/>
            <person name="Tsubouchi T."/>
            <person name="Morono Y."/>
            <person name="Uchiyama I."/>
            <person name="Ito T."/>
            <person name="Fujiyama A."/>
            <person name="Inagaki F."/>
            <person name="Takami H."/>
        </authorList>
    </citation>
    <scope>NUCLEOTIDE SEQUENCE</scope>
    <source>
        <strain evidence="1">Expedition CK06-06</strain>
    </source>
</reference>
<proteinExistence type="predicted"/>
<evidence type="ECO:0000313" key="1">
    <source>
        <dbReference type="EMBL" id="GAH84418.1"/>
    </source>
</evidence>
<accession>X1KQW6</accession>
<sequence length="90" mass="9769">PILIELDSEDNIYIAGRTESFGAGLYDIFLLKYNSTGDFQGEFIWGGTDMESLSGIALDSSENIHLTGNTLSFGAGNSDIFLIKLSQDIN</sequence>
<gene>
    <name evidence="1" type="ORF">S03H2_68546</name>
</gene>
<protein>
    <submittedName>
        <fullName evidence="1">Uncharacterized protein</fullName>
    </submittedName>
</protein>
<organism evidence="1">
    <name type="scientific">marine sediment metagenome</name>
    <dbReference type="NCBI Taxonomy" id="412755"/>
    <lineage>
        <taxon>unclassified sequences</taxon>
        <taxon>metagenomes</taxon>
        <taxon>ecological metagenomes</taxon>
    </lineage>
</organism>
<feature type="non-terminal residue" evidence="1">
    <location>
        <position position="1"/>
    </location>
</feature>
<dbReference type="EMBL" id="BARU01045084">
    <property type="protein sequence ID" value="GAH84418.1"/>
    <property type="molecule type" value="Genomic_DNA"/>
</dbReference>
<name>X1KQW6_9ZZZZ</name>
<comment type="caution">
    <text evidence="1">The sequence shown here is derived from an EMBL/GenBank/DDBJ whole genome shotgun (WGS) entry which is preliminary data.</text>
</comment>
<dbReference type="AlphaFoldDB" id="X1KQW6"/>